<dbReference type="Pfam" id="PF22725">
    <property type="entry name" value="GFO_IDH_MocA_C3"/>
    <property type="match status" value="1"/>
</dbReference>
<name>A0A0S7WVZ2_UNCT6</name>
<dbReference type="AlphaFoldDB" id="A0A0S7WVZ2"/>
<reference evidence="4 5" key="1">
    <citation type="journal article" date="2015" name="Microbiome">
        <title>Genomic resolution of linkages in carbon, nitrogen, and sulfur cycling among widespread estuary sediment bacteria.</title>
        <authorList>
            <person name="Baker B.J."/>
            <person name="Lazar C.S."/>
            <person name="Teske A.P."/>
            <person name="Dick G.J."/>
        </authorList>
    </citation>
    <scope>NUCLEOTIDE SEQUENCE [LARGE SCALE GENOMIC DNA]</scope>
    <source>
        <strain evidence="4">DG_24</strain>
    </source>
</reference>
<sequence length="368" mass="40179">MSRAIRLAIVGVGEMGVSRAVVANALPCYELVCLVEQSRMVGRIAARQFGVPCYRSLTRAMRQEDVDAVMVCTPPHAHCEVAIEAVRAGKHVLCEKPLGTTLPESKRMLEAARHTGAVHQVGYDMRFHPVYAKAKQLLDSGVIGDVRYLMAVAHDGEVAERVDISKRKDLIDRGGLFGVFAPHVIDIVLWYGGEIEELAALGTAGNAEGLVDFASAVCRFRGGAHGIVDLGWSHHGIDKPHFNFTMTGTKGSMLVETDQLCLRLQEPTDDFGRGESVLYGPEIWGRTGFDFTGKPLSREMEAFAGAITSGRSGSPSWEDGYRVDEFVAALKATASQPAIVSFPLDRDEREWGKNDDIWPRSECYARGG</sequence>
<proteinExistence type="predicted"/>
<keyword evidence="1" id="KW-0560">Oxidoreductase</keyword>
<feature type="domain" description="GFO/IDH/MocA-like oxidoreductase" evidence="3">
    <location>
        <begin position="131"/>
        <end position="253"/>
    </location>
</feature>
<evidence type="ECO:0000259" key="2">
    <source>
        <dbReference type="Pfam" id="PF01408"/>
    </source>
</evidence>
<dbReference type="InterPro" id="IPR055170">
    <property type="entry name" value="GFO_IDH_MocA-like_dom"/>
</dbReference>
<evidence type="ECO:0000256" key="1">
    <source>
        <dbReference type="ARBA" id="ARBA00023002"/>
    </source>
</evidence>
<dbReference type="PANTHER" id="PTHR43818:SF11">
    <property type="entry name" value="BCDNA.GH03377"/>
    <property type="match status" value="1"/>
</dbReference>
<evidence type="ECO:0000259" key="3">
    <source>
        <dbReference type="Pfam" id="PF22725"/>
    </source>
</evidence>
<dbReference type="InterPro" id="IPR050463">
    <property type="entry name" value="Gfo/Idh/MocA_oxidrdct_glycsds"/>
</dbReference>
<evidence type="ECO:0000313" key="4">
    <source>
        <dbReference type="EMBL" id="KPJ54344.1"/>
    </source>
</evidence>
<feature type="domain" description="Gfo/Idh/MocA-like oxidoreductase N-terminal" evidence="2">
    <location>
        <begin position="5"/>
        <end position="123"/>
    </location>
</feature>
<dbReference type="GO" id="GO:0000166">
    <property type="term" value="F:nucleotide binding"/>
    <property type="evidence" value="ECO:0007669"/>
    <property type="project" value="InterPro"/>
</dbReference>
<accession>A0A0S7WVZ2</accession>
<dbReference type="Proteomes" id="UP000052008">
    <property type="component" value="Unassembled WGS sequence"/>
</dbReference>
<organism evidence="4 5">
    <name type="scientific">candidate division TA06 bacterium DG_24</name>
    <dbReference type="NCBI Taxonomy" id="1703770"/>
    <lineage>
        <taxon>Bacteria</taxon>
        <taxon>Bacteria division TA06</taxon>
    </lineage>
</organism>
<gene>
    <name evidence="4" type="ORF">AMJ39_01005</name>
</gene>
<dbReference type="STRING" id="1703770.AMJ39_01005"/>
<evidence type="ECO:0008006" key="6">
    <source>
        <dbReference type="Google" id="ProtNLM"/>
    </source>
</evidence>
<comment type="caution">
    <text evidence="4">The sequence shown here is derived from an EMBL/GenBank/DDBJ whole genome shotgun (WGS) entry which is preliminary data.</text>
</comment>
<dbReference type="Pfam" id="PF01408">
    <property type="entry name" value="GFO_IDH_MocA"/>
    <property type="match status" value="1"/>
</dbReference>
<dbReference type="PANTHER" id="PTHR43818">
    <property type="entry name" value="BCDNA.GH03377"/>
    <property type="match status" value="1"/>
</dbReference>
<protein>
    <recommendedName>
        <fullName evidence="6">Gfo/Idh/MocA-like oxidoreductase N-terminal domain-containing protein</fullName>
    </recommendedName>
</protein>
<dbReference type="Gene3D" id="3.40.50.720">
    <property type="entry name" value="NAD(P)-binding Rossmann-like Domain"/>
    <property type="match status" value="1"/>
</dbReference>
<dbReference type="InterPro" id="IPR000683">
    <property type="entry name" value="Gfo/Idh/MocA-like_OxRdtase_N"/>
</dbReference>
<dbReference type="EMBL" id="LIZS01000004">
    <property type="protein sequence ID" value="KPJ54344.1"/>
    <property type="molecule type" value="Genomic_DNA"/>
</dbReference>
<dbReference type="GO" id="GO:0016491">
    <property type="term" value="F:oxidoreductase activity"/>
    <property type="evidence" value="ECO:0007669"/>
    <property type="project" value="UniProtKB-KW"/>
</dbReference>
<dbReference type="SUPFAM" id="SSF51735">
    <property type="entry name" value="NAD(P)-binding Rossmann-fold domains"/>
    <property type="match status" value="1"/>
</dbReference>
<dbReference type="Gene3D" id="3.30.360.10">
    <property type="entry name" value="Dihydrodipicolinate Reductase, domain 2"/>
    <property type="match status" value="1"/>
</dbReference>
<dbReference type="SUPFAM" id="SSF55347">
    <property type="entry name" value="Glyceraldehyde-3-phosphate dehydrogenase-like, C-terminal domain"/>
    <property type="match status" value="1"/>
</dbReference>
<dbReference type="InterPro" id="IPR036291">
    <property type="entry name" value="NAD(P)-bd_dom_sf"/>
</dbReference>
<evidence type="ECO:0000313" key="5">
    <source>
        <dbReference type="Proteomes" id="UP000052008"/>
    </source>
</evidence>